<feature type="transmembrane region" description="Helical" evidence="1">
    <location>
        <begin position="32"/>
        <end position="51"/>
    </location>
</feature>
<dbReference type="KEGG" id="marz:MARA_41500"/>
<keyword evidence="1" id="KW-1133">Transmembrane helix</keyword>
<feature type="domain" description="DUF1206" evidence="2">
    <location>
        <begin position="31"/>
        <end position="95"/>
    </location>
</feature>
<dbReference type="EMBL" id="AP022593">
    <property type="protein sequence ID" value="BBY50682.1"/>
    <property type="molecule type" value="Genomic_DNA"/>
</dbReference>
<evidence type="ECO:0000313" key="4">
    <source>
        <dbReference type="Proteomes" id="UP000467428"/>
    </source>
</evidence>
<geneLocation type="plasmid" evidence="4">
    <name>pjcm18538 dna</name>
</geneLocation>
<evidence type="ECO:0000259" key="2">
    <source>
        <dbReference type="Pfam" id="PF06724"/>
    </source>
</evidence>
<dbReference type="RefSeq" id="WP_163920305.1">
    <property type="nucleotide sequence ID" value="NZ_AP022593.1"/>
</dbReference>
<dbReference type="InterPro" id="IPR009597">
    <property type="entry name" value="DUF1206"/>
</dbReference>
<feature type="transmembrane region" description="Helical" evidence="1">
    <location>
        <begin position="199"/>
        <end position="226"/>
    </location>
</feature>
<feature type="transmembrane region" description="Helical" evidence="1">
    <location>
        <begin position="118"/>
        <end position="137"/>
    </location>
</feature>
<keyword evidence="1" id="KW-0812">Transmembrane</keyword>
<accession>A0A7I7S1C2</accession>
<feature type="domain" description="DUF1206" evidence="2">
    <location>
        <begin position="206"/>
        <end position="273"/>
    </location>
</feature>
<gene>
    <name evidence="3" type="ORF">MARA_41500</name>
</gene>
<feature type="transmembrane region" description="Helical" evidence="1">
    <location>
        <begin position="72"/>
        <end position="91"/>
    </location>
</feature>
<name>A0A7I7S1C2_9MYCO</name>
<dbReference type="Proteomes" id="UP000467428">
    <property type="component" value="Chromosome"/>
</dbReference>
<proteinExistence type="predicted"/>
<feature type="transmembrane region" description="Helical" evidence="1">
    <location>
        <begin position="158"/>
        <end position="179"/>
    </location>
</feature>
<organism evidence="3 4">
    <name type="scientific">Mycolicibacterium arabiense</name>
    <dbReference type="NCBI Taxonomy" id="1286181"/>
    <lineage>
        <taxon>Bacteria</taxon>
        <taxon>Bacillati</taxon>
        <taxon>Actinomycetota</taxon>
        <taxon>Actinomycetes</taxon>
        <taxon>Mycobacteriales</taxon>
        <taxon>Mycobacteriaceae</taxon>
        <taxon>Mycolicibacterium</taxon>
    </lineage>
</organism>
<sequence length="276" mass="28418">MREEGAVAAPQRPLVDRVVRHGAVHRAAKTGFVVSGMLHLLIGYVITRINLGRGGHADPSGALETVAARSDGVVILWAVAVALVPLTVWRLTEALLGLHPAEGGRDPHDASVASRLKALGLLAVYCGVGYTTVRFAVGSRQSSSEQNAGLSAILMQTGLGRVALAGVGVVVMVVGGYFAYKGASRNFLGDLTTPGNPMIVVLGVYGYVAEGIVLCLAGLLVIVAAIRVDPQQATGLDAAVKALGATQAGSVLLAFAALGFAAYGLYSFALARYARM</sequence>
<keyword evidence="4" id="KW-1185">Reference proteome</keyword>
<evidence type="ECO:0000256" key="1">
    <source>
        <dbReference type="SAM" id="Phobius"/>
    </source>
</evidence>
<keyword evidence="1" id="KW-0472">Membrane</keyword>
<feature type="domain" description="DUF1206" evidence="2">
    <location>
        <begin position="123"/>
        <end position="184"/>
    </location>
</feature>
<feature type="transmembrane region" description="Helical" evidence="1">
    <location>
        <begin position="238"/>
        <end position="266"/>
    </location>
</feature>
<dbReference type="AlphaFoldDB" id="A0A7I7S1C2"/>
<protein>
    <submittedName>
        <fullName evidence="3">Membrane protein</fullName>
    </submittedName>
</protein>
<reference evidence="3 4" key="1">
    <citation type="journal article" date="2019" name="Emerg. Microbes Infect.">
        <title>Comprehensive subspecies identification of 175 nontuberculous mycobacteria species based on 7547 genomic profiles.</title>
        <authorList>
            <person name="Matsumoto Y."/>
            <person name="Kinjo T."/>
            <person name="Motooka D."/>
            <person name="Nabeya D."/>
            <person name="Jung N."/>
            <person name="Uechi K."/>
            <person name="Horii T."/>
            <person name="Iida T."/>
            <person name="Fujita J."/>
            <person name="Nakamura S."/>
        </authorList>
    </citation>
    <scope>NUCLEOTIDE SEQUENCE [LARGE SCALE GENOMIC DNA]</scope>
    <source>
        <strain evidence="3 4">JCM 18538</strain>
    </source>
</reference>
<evidence type="ECO:0000313" key="3">
    <source>
        <dbReference type="EMBL" id="BBY50682.1"/>
    </source>
</evidence>
<dbReference type="Pfam" id="PF06724">
    <property type="entry name" value="DUF1206"/>
    <property type="match status" value="3"/>
</dbReference>